<evidence type="ECO:0000256" key="11">
    <source>
        <dbReference type="ARBA" id="ARBA00023180"/>
    </source>
</evidence>
<protein>
    <submittedName>
        <fullName evidence="16">LRR domain containing protein</fullName>
    </submittedName>
</protein>
<dbReference type="PANTHER" id="PTHR48063">
    <property type="entry name" value="LRR RECEPTOR-LIKE KINASE"/>
    <property type="match status" value="1"/>
</dbReference>
<dbReference type="FunFam" id="3.80.10.10:FF:000095">
    <property type="entry name" value="LRR receptor-like serine/threonine-protein kinase GSO1"/>
    <property type="match status" value="2"/>
</dbReference>
<comment type="subcellular location">
    <subcellularLocation>
        <location evidence="1">Cell membrane</location>
        <topology evidence="1">Single-pass type I membrane protein</topology>
    </subcellularLocation>
</comment>
<evidence type="ECO:0000256" key="8">
    <source>
        <dbReference type="ARBA" id="ARBA00022989"/>
    </source>
</evidence>
<evidence type="ECO:0000256" key="2">
    <source>
        <dbReference type="ARBA" id="ARBA00009592"/>
    </source>
</evidence>
<keyword evidence="17" id="KW-1185">Reference proteome</keyword>
<dbReference type="InterPro" id="IPR001611">
    <property type="entry name" value="Leu-rich_rpt"/>
</dbReference>
<keyword evidence="7" id="KW-0677">Repeat</keyword>
<keyword evidence="8 12" id="KW-1133">Transmembrane helix</keyword>
<organism evidence="16 17">
    <name type="scientific">Trema orientale</name>
    <name type="common">Charcoal tree</name>
    <name type="synonym">Celtis orientalis</name>
    <dbReference type="NCBI Taxonomy" id="63057"/>
    <lineage>
        <taxon>Eukaryota</taxon>
        <taxon>Viridiplantae</taxon>
        <taxon>Streptophyta</taxon>
        <taxon>Embryophyta</taxon>
        <taxon>Tracheophyta</taxon>
        <taxon>Spermatophyta</taxon>
        <taxon>Magnoliopsida</taxon>
        <taxon>eudicotyledons</taxon>
        <taxon>Gunneridae</taxon>
        <taxon>Pentapetalae</taxon>
        <taxon>rosids</taxon>
        <taxon>fabids</taxon>
        <taxon>Rosales</taxon>
        <taxon>Cannabaceae</taxon>
        <taxon>Trema</taxon>
    </lineage>
</organism>
<sequence length="998" mass="110311">MSRYLAQIVALLLPLVHLRDAAADGSNSSGFGEPKIECIAVERQALLKVKQDLQITDGNGTDLLSSWGSEEGKRDCCKWIGIRCDNKSGNVVILDLSRSTFGTGKYYENRGNISASSLTELRYLNYLDLSFLSLGRNSILDFIGKLSNLRYLDLSHTQLIGDIDPPPDHELANLTTLQFLDISHNFGLRAKSLDWVSNLSSLRQLNLSRIDLTQADDWMSVILQLPHLENLELKNCGLLSQKSFIPPSLSPFNNSYSMYLASVDLSGNHLSAASIQNFLSTFSGSLVRLDVSSSQLEGPINPETFGNVTSLKYLDLSLNHLQGSIPEAFGNMTSLEYLDLSNNMLEGEIPKAIWSICTLRTLRMNDNTLSGYLPQNTQSSSKCTSYSLDTLDLRRNQLVGSVPNLTMFSSLRVLRLSSNKLNGTVSESIGQLARLEILDVFRNSLQGVISEAHFRRLSKLIYLDLSFNSLALNISSDWSPPFQLELVLLGSCKVGPQFPRWLRTQKNYYQLDISNGGISDSIPNWFWDLPPPLFRMNLSNNQLSGGIANSSRQWAGFPEIDLSANQLEGPIPTFLFKVAAVHLSRNKFSRLDSLCEVNAEFNALSFIDISYNELSGELPDCWSRLYILNIVNLKNNKLSGKIPTSIGSLSQLKSLHLGNNMFVGNIPSSLKNCRELIVLAAGENNLSGPIPTWIGESLQNLTILSLRSNNFYSDVPLNLCHLSQLQLLDLSINQISGNVPECLKNLTAMKQYGSMNTTISHSYGGAEDATADRPVSYDDNLDVVWKGTMTEFIKNLRLVKSIDLSSNKLRGEIPIDITELIGLVSLNLSRNNLSGQLPPEIGRLTLLDALDLSNNRFSGRIPSSLSEVHRLSLLDLSNNNFSGKIPTGTQLQSFDAVVYMGNPELCGAPLLNKCPGEDAGSDGTEEGSEDGVEDGFISDGYFISLGLGFVVGLSGVCGTLLVNKSMRNSYFKFLNDARDWIYVRTRIYKPKVLKMIKF</sequence>
<proteinExistence type="inferred from homology"/>
<evidence type="ECO:0000313" key="16">
    <source>
        <dbReference type="EMBL" id="POO00979.1"/>
    </source>
</evidence>
<feature type="signal peptide" evidence="13">
    <location>
        <begin position="1"/>
        <end position="23"/>
    </location>
</feature>
<reference evidence="17" key="1">
    <citation type="submission" date="2016-06" db="EMBL/GenBank/DDBJ databases">
        <title>Parallel loss of symbiosis genes in relatives of nitrogen-fixing non-legume Parasponia.</title>
        <authorList>
            <person name="Van Velzen R."/>
            <person name="Holmer R."/>
            <person name="Bu F."/>
            <person name="Rutten L."/>
            <person name="Van Zeijl A."/>
            <person name="Liu W."/>
            <person name="Santuari L."/>
            <person name="Cao Q."/>
            <person name="Sharma T."/>
            <person name="Shen D."/>
            <person name="Roswanjaya Y."/>
            <person name="Wardhani T."/>
            <person name="Kalhor M.S."/>
            <person name="Jansen J."/>
            <person name="Van den Hoogen J."/>
            <person name="Gungor B."/>
            <person name="Hartog M."/>
            <person name="Hontelez J."/>
            <person name="Verver J."/>
            <person name="Yang W.-C."/>
            <person name="Schijlen E."/>
            <person name="Repin R."/>
            <person name="Schilthuizen M."/>
            <person name="Schranz E."/>
            <person name="Heidstra R."/>
            <person name="Miyata K."/>
            <person name="Fedorova E."/>
            <person name="Kohlen W."/>
            <person name="Bisseling T."/>
            <person name="Smit S."/>
            <person name="Geurts R."/>
        </authorList>
    </citation>
    <scope>NUCLEOTIDE SEQUENCE [LARGE SCALE GENOMIC DNA]</scope>
    <source>
        <strain evidence="17">cv. RG33-2</strain>
    </source>
</reference>
<keyword evidence="11" id="KW-0325">Glycoprotein</keyword>
<keyword evidence="5 12" id="KW-0812">Transmembrane</keyword>
<dbReference type="GO" id="GO:0005886">
    <property type="term" value="C:plasma membrane"/>
    <property type="evidence" value="ECO:0007669"/>
    <property type="project" value="UniProtKB-SubCell"/>
</dbReference>
<dbReference type="EMBL" id="JXTC01000010">
    <property type="protein sequence ID" value="POO00979.1"/>
    <property type="molecule type" value="Genomic_DNA"/>
</dbReference>
<dbReference type="Gene3D" id="3.80.10.10">
    <property type="entry name" value="Ribonuclease Inhibitor"/>
    <property type="match status" value="4"/>
</dbReference>
<evidence type="ECO:0000313" key="17">
    <source>
        <dbReference type="Proteomes" id="UP000237000"/>
    </source>
</evidence>
<keyword evidence="3" id="KW-1003">Cell membrane</keyword>
<evidence type="ECO:0000259" key="14">
    <source>
        <dbReference type="Pfam" id="PF08263"/>
    </source>
</evidence>
<dbReference type="PRINTS" id="PR00019">
    <property type="entry name" value="LEURICHRPT"/>
</dbReference>
<evidence type="ECO:0000256" key="9">
    <source>
        <dbReference type="ARBA" id="ARBA00023136"/>
    </source>
</evidence>
<feature type="domain" description="Disease resistance R13L4/SHOC-2-like LRR" evidence="15">
    <location>
        <begin position="289"/>
        <end position="502"/>
    </location>
</feature>
<name>A0A2P5FT89_TREOI</name>
<comment type="similarity">
    <text evidence="2">Belongs to the RLP family.</text>
</comment>
<dbReference type="InterPro" id="IPR032675">
    <property type="entry name" value="LRR_dom_sf"/>
</dbReference>
<evidence type="ECO:0000256" key="4">
    <source>
        <dbReference type="ARBA" id="ARBA00022614"/>
    </source>
</evidence>
<keyword evidence="6 13" id="KW-0732">Signal</keyword>
<dbReference type="Pfam" id="PF23598">
    <property type="entry name" value="LRR_14"/>
    <property type="match status" value="1"/>
</dbReference>
<evidence type="ECO:0000256" key="5">
    <source>
        <dbReference type="ARBA" id="ARBA00022692"/>
    </source>
</evidence>
<feature type="transmembrane region" description="Helical" evidence="12">
    <location>
        <begin position="941"/>
        <end position="962"/>
    </location>
</feature>
<dbReference type="Proteomes" id="UP000237000">
    <property type="component" value="Unassembled WGS sequence"/>
</dbReference>
<feature type="domain" description="Leucine-rich repeat-containing N-terminal plant-type" evidence="14">
    <location>
        <begin position="42"/>
        <end position="85"/>
    </location>
</feature>
<dbReference type="Pfam" id="PF00560">
    <property type="entry name" value="LRR_1"/>
    <property type="match status" value="7"/>
</dbReference>
<dbReference type="OrthoDB" id="1401307at2759"/>
<feature type="chain" id="PRO_5015163765" evidence="13">
    <location>
        <begin position="24"/>
        <end position="998"/>
    </location>
</feature>
<evidence type="ECO:0000256" key="7">
    <source>
        <dbReference type="ARBA" id="ARBA00022737"/>
    </source>
</evidence>
<evidence type="ECO:0000256" key="12">
    <source>
        <dbReference type="SAM" id="Phobius"/>
    </source>
</evidence>
<dbReference type="AlphaFoldDB" id="A0A2P5FT89"/>
<accession>A0A2P5FT89</accession>
<keyword evidence="9 12" id="KW-0472">Membrane</keyword>
<dbReference type="InterPro" id="IPR003591">
    <property type="entry name" value="Leu-rich_rpt_typical-subtyp"/>
</dbReference>
<dbReference type="InterPro" id="IPR055414">
    <property type="entry name" value="LRR_R13L4/SHOC2-like"/>
</dbReference>
<dbReference type="FunFam" id="3.80.10.10:FF:000111">
    <property type="entry name" value="LRR receptor-like serine/threonine-protein kinase ERECTA"/>
    <property type="match status" value="1"/>
</dbReference>
<gene>
    <name evidence="16" type="ORF">TorRG33x02_031620</name>
</gene>
<evidence type="ECO:0000256" key="10">
    <source>
        <dbReference type="ARBA" id="ARBA00023170"/>
    </source>
</evidence>
<evidence type="ECO:0000256" key="1">
    <source>
        <dbReference type="ARBA" id="ARBA00004251"/>
    </source>
</evidence>
<evidence type="ECO:0000256" key="6">
    <source>
        <dbReference type="ARBA" id="ARBA00022729"/>
    </source>
</evidence>
<evidence type="ECO:0000256" key="3">
    <source>
        <dbReference type="ARBA" id="ARBA00022475"/>
    </source>
</evidence>
<keyword evidence="4" id="KW-0433">Leucine-rich repeat</keyword>
<dbReference type="InterPro" id="IPR046956">
    <property type="entry name" value="RLP23-like"/>
</dbReference>
<dbReference type="Pfam" id="PF08263">
    <property type="entry name" value="LRRNT_2"/>
    <property type="match status" value="1"/>
</dbReference>
<dbReference type="SUPFAM" id="SSF52058">
    <property type="entry name" value="L domain-like"/>
    <property type="match status" value="3"/>
</dbReference>
<keyword evidence="10" id="KW-0675">Receptor</keyword>
<dbReference type="STRING" id="63057.A0A2P5FT89"/>
<dbReference type="SMART" id="SM00369">
    <property type="entry name" value="LRR_TYP"/>
    <property type="match status" value="7"/>
</dbReference>
<comment type="caution">
    <text evidence="16">The sequence shown here is derived from an EMBL/GenBank/DDBJ whole genome shotgun (WGS) entry which is preliminary data.</text>
</comment>
<evidence type="ECO:0000256" key="13">
    <source>
        <dbReference type="SAM" id="SignalP"/>
    </source>
</evidence>
<dbReference type="PANTHER" id="PTHR48063:SF101">
    <property type="entry name" value="LRR RECEPTOR-LIKE SERINE_THREONINE-PROTEIN KINASE FLS2"/>
    <property type="match status" value="1"/>
</dbReference>
<dbReference type="InParanoid" id="A0A2P5FT89"/>
<dbReference type="InterPro" id="IPR013210">
    <property type="entry name" value="LRR_N_plant-typ"/>
</dbReference>
<evidence type="ECO:0000259" key="15">
    <source>
        <dbReference type="Pfam" id="PF23598"/>
    </source>
</evidence>